<dbReference type="STRING" id="1371.GCA_900166605_01378"/>
<dbReference type="PANTHER" id="PTHR42739">
    <property type="entry name" value="MALATE SYNTHASE G"/>
    <property type="match status" value="1"/>
</dbReference>
<feature type="binding site" evidence="10">
    <location>
        <position position="430"/>
    </location>
    <ligand>
        <name>glyoxylate</name>
        <dbReference type="ChEBI" id="CHEBI:36655"/>
    </ligand>
</feature>
<evidence type="ECO:0000256" key="5">
    <source>
        <dbReference type="ARBA" id="ARBA00022679"/>
    </source>
</evidence>
<feature type="binding site" evidence="10">
    <location>
        <position position="539"/>
    </location>
    <ligand>
        <name>acetyl-CoA</name>
        <dbReference type="ChEBI" id="CHEBI:57288"/>
    </ligand>
</feature>
<dbReference type="GO" id="GO:0009436">
    <property type="term" value="P:glyoxylate catabolic process"/>
    <property type="evidence" value="ECO:0007669"/>
    <property type="project" value="TreeGrafter"/>
</dbReference>
<evidence type="ECO:0000259" key="17">
    <source>
        <dbReference type="Pfam" id="PF20659"/>
    </source>
</evidence>
<evidence type="ECO:0000256" key="9">
    <source>
        <dbReference type="ARBA" id="ARBA00047918"/>
    </source>
</evidence>
<dbReference type="AlphaFoldDB" id="A0A510Y5C2"/>
<dbReference type="InterPro" id="IPR048356">
    <property type="entry name" value="MS_N"/>
</dbReference>
<accession>A0A510Y5C2</accession>
<gene>
    <name evidence="18" type="primary">glcB1</name>
    <name evidence="10" type="synonym">glcB</name>
    <name evidence="18" type="ORF">MHA01_14710</name>
</gene>
<dbReference type="InterPro" id="IPR046363">
    <property type="entry name" value="MS_N_TIM-barrel_dom"/>
</dbReference>
<comment type="cofactor">
    <cofactor evidence="1 10">
        <name>Mg(2+)</name>
        <dbReference type="ChEBI" id="CHEBI:18420"/>
    </cofactor>
</comment>
<keyword evidence="7 10" id="KW-0460">Magnesium</keyword>
<keyword evidence="5 10" id="KW-0808">Transferase</keyword>
<evidence type="ECO:0000259" key="15">
    <source>
        <dbReference type="Pfam" id="PF20656"/>
    </source>
</evidence>
<keyword evidence="19" id="KW-1185">Reference proteome</keyword>
<dbReference type="InterPro" id="IPR001465">
    <property type="entry name" value="Malate_synthase_TIM"/>
</dbReference>
<dbReference type="NCBIfam" id="TIGR01345">
    <property type="entry name" value="malate_syn_G"/>
    <property type="match status" value="1"/>
</dbReference>
<dbReference type="Proteomes" id="UP000321051">
    <property type="component" value="Unassembled WGS sequence"/>
</dbReference>
<protein>
    <recommendedName>
        <fullName evidence="10 11">Malate synthase G</fullName>
        <ecNumber evidence="10 11">2.3.3.9</ecNumber>
    </recommendedName>
</protein>
<feature type="modified residue" description="Cysteine sulfenic acid (-SOH)" evidence="10">
    <location>
        <position position="615"/>
    </location>
</feature>
<dbReference type="Pfam" id="PF20656">
    <property type="entry name" value="MS_N"/>
    <property type="match status" value="1"/>
</dbReference>
<dbReference type="Pfam" id="PF20659">
    <property type="entry name" value="MS_C"/>
    <property type="match status" value="1"/>
</dbReference>
<dbReference type="HAMAP" id="MF_00641">
    <property type="entry name" value="Malate_synth_G"/>
    <property type="match status" value="1"/>
</dbReference>
<dbReference type="InterPro" id="IPR048357">
    <property type="entry name" value="MSG_insertion"/>
</dbReference>
<reference evidence="18 19" key="1">
    <citation type="submission" date="2019-07" db="EMBL/GenBank/DDBJ databases">
        <title>Whole genome shotgun sequence of Marinococcus halophilus NBRC 102359.</title>
        <authorList>
            <person name="Hosoyama A."/>
            <person name="Uohara A."/>
            <person name="Ohji S."/>
            <person name="Ichikawa N."/>
        </authorList>
    </citation>
    <scope>NUCLEOTIDE SEQUENCE [LARGE SCALE GENOMIC DNA]</scope>
    <source>
        <strain evidence="18 19">NBRC 102359</strain>
    </source>
</reference>
<feature type="binding site" evidence="10">
    <location>
        <begin position="455"/>
        <end position="458"/>
    </location>
    <ligand>
        <name>glyoxylate</name>
        <dbReference type="ChEBI" id="CHEBI:36655"/>
    </ligand>
</feature>
<sequence length="726" mass="81919">MVTYRSASRLFVHPSLYQFINEEALPGSGLEEKQFWEDFSQLIHDLTPENEALLHTRDNLQNQIHEWHQAHPRWEPEQYRTFLESIGYLEPEPEDFQIATENIDKEISVQAGPQLVVPISNERFAINAANARWGSLYDALYGSDIINEENGAQQQKAYNPVRGEKVVAYAKQFLDEYFPLRHRSHKEASSYSIEGGHLEVSFQDGSKDKLQHPEQFAGYQGASAQPVAVLLKHHRLHIEIQIDYGHPIGKTDPAGVKDVVAESALTTIMDCEDSVAAVDAEDKTMVYRNWLGLIKGDINAWFQKGDKTMTRVMNPDRSFTSPKGEEFVLSGRSLMLNRNVGHLMSTDAVLNENEKEIPEGIMDGVITSLIAKHDLLGNGKYKNSRRGSIYIVKPKMHGSKEAAFANKLFDRIEDMLDLERHTLKIGVMDEERRTTVNLKACIKEVKDRVMFINTGFLDRTGDEIHTSMEAGPMIRKGEMKASAWLGSYEKSNVQTGLTAGFEQRAQIGKGMWAMPEQLAAMMDQKDGQLKAGASTAWVPSPTAAALHALHYHKVNVLEVQKDLKQVSESHLASILTIPVAAKEDWSPAEIQEELDNNAQGILGYVVRWVELGIGCSKVPDINNVALMEDRATLRISSQHIANWIHHHVCSKQQVMDTFKRMGTVVDEQNAHDPEYRPMSPDFEQSTAFQAACDLVFQGYHQPNGYTEPILHQRRREAKSRLKAEIK</sequence>
<feature type="domain" description="Malate synthase C-terminal" evidence="17">
    <location>
        <begin position="589"/>
        <end position="687"/>
    </location>
</feature>
<proteinExistence type="inferred from homology"/>
<dbReference type="InterPro" id="IPR011076">
    <property type="entry name" value="Malate_synth_sf"/>
</dbReference>
<dbReference type="PANTHER" id="PTHR42739:SF1">
    <property type="entry name" value="MALATE SYNTHASE G"/>
    <property type="match status" value="1"/>
</dbReference>
<dbReference type="GO" id="GO:0006099">
    <property type="term" value="P:tricarboxylic acid cycle"/>
    <property type="evidence" value="ECO:0007669"/>
    <property type="project" value="UniProtKB-KW"/>
</dbReference>
<feature type="binding site" evidence="10">
    <location>
        <position position="116"/>
    </location>
    <ligand>
        <name>acetyl-CoA</name>
        <dbReference type="ChEBI" id="CHEBI:57288"/>
    </ligand>
</feature>
<evidence type="ECO:0000256" key="1">
    <source>
        <dbReference type="ARBA" id="ARBA00001946"/>
    </source>
</evidence>
<feature type="active site" description="Proton acceptor" evidence="10 12">
    <location>
        <position position="338"/>
    </location>
</feature>
<evidence type="ECO:0000313" key="18">
    <source>
        <dbReference type="EMBL" id="GEK58566.1"/>
    </source>
</evidence>
<feature type="domain" description="Malate synthase TIM barrel" evidence="14">
    <location>
        <begin position="335"/>
        <end position="570"/>
    </location>
</feature>
<evidence type="ECO:0000256" key="7">
    <source>
        <dbReference type="ARBA" id="ARBA00022842"/>
    </source>
</evidence>
<evidence type="ECO:0000256" key="3">
    <source>
        <dbReference type="ARBA" id="ARBA00022490"/>
    </source>
</evidence>
<evidence type="ECO:0000256" key="11">
    <source>
        <dbReference type="NCBIfam" id="TIGR01345"/>
    </source>
</evidence>
<feature type="domain" description="Malate synthase N-terminal" evidence="15">
    <location>
        <begin position="16"/>
        <end position="71"/>
    </location>
</feature>
<feature type="active site" description="Proton donor" evidence="10 12">
    <location>
        <position position="629"/>
    </location>
</feature>
<dbReference type="InterPro" id="IPR048355">
    <property type="entry name" value="MS_C"/>
</dbReference>
<evidence type="ECO:0000256" key="2">
    <source>
        <dbReference type="ARBA" id="ARBA00022435"/>
    </source>
</evidence>
<dbReference type="InterPro" id="IPR044856">
    <property type="entry name" value="Malate_synth_C_sf"/>
</dbReference>
<evidence type="ECO:0000256" key="10">
    <source>
        <dbReference type="HAMAP-Rule" id="MF_00641"/>
    </source>
</evidence>
<feature type="binding site" evidence="10">
    <location>
        <position position="430"/>
    </location>
    <ligand>
        <name>Mg(2+)</name>
        <dbReference type="ChEBI" id="CHEBI:18420"/>
    </ligand>
</feature>
<keyword evidence="8 10" id="KW-0558">Oxidation</keyword>
<feature type="binding site" evidence="10">
    <location>
        <position position="458"/>
    </location>
    <ligand>
        <name>Mg(2+)</name>
        <dbReference type="ChEBI" id="CHEBI:18420"/>
    </ligand>
</feature>
<evidence type="ECO:0000259" key="16">
    <source>
        <dbReference type="Pfam" id="PF20658"/>
    </source>
</evidence>
<feature type="binding site" evidence="10">
    <location>
        <position position="338"/>
    </location>
    <ligand>
        <name>glyoxylate</name>
        <dbReference type="ChEBI" id="CHEBI:36655"/>
    </ligand>
</feature>
<dbReference type="EMBL" id="BJUN01000006">
    <property type="protein sequence ID" value="GEK58566.1"/>
    <property type="molecule type" value="Genomic_DNA"/>
</dbReference>
<dbReference type="Gene3D" id="3.20.20.360">
    <property type="entry name" value="Malate synthase, domain 3"/>
    <property type="match status" value="2"/>
</dbReference>
<evidence type="ECO:0000313" key="19">
    <source>
        <dbReference type="Proteomes" id="UP000321051"/>
    </source>
</evidence>
<evidence type="ECO:0000256" key="6">
    <source>
        <dbReference type="ARBA" id="ARBA00022723"/>
    </source>
</evidence>
<feature type="binding site" evidence="10">
    <location>
        <position position="274"/>
    </location>
    <ligand>
        <name>acetyl-CoA</name>
        <dbReference type="ChEBI" id="CHEBI:57288"/>
    </ligand>
</feature>
<feature type="domain" description="Malate synthase G alpha-beta insertion" evidence="16">
    <location>
        <begin position="158"/>
        <end position="233"/>
    </location>
</feature>
<dbReference type="Pfam" id="PF20658">
    <property type="entry name" value="MSG_insertion"/>
    <property type="match status" value="1"/>
</dbReference>
<comment type="caution">
    <text evidence="18">The sequence shown here is derived from an EMBL/GenBank/DDBJ whole genome shotgun (WGS) entry which is preliminary data.</text>
</comment>
<comment type="pathway">
    <text evidence="10 13">Carbohydrate metabolism; glyoxylate cycle; (S)-malate from isocitrate: step 2/2.</text>
</comment>
<dbReference type="Pfam" id="PF01274">
    <property type="entry name" value="MS_TIM-barrel"/>
    <property type="match status" value="1"/>
</dbReference>
<dbReference type="RefSeq" id="WP_094908280.1">
    <property type="nucleotide sequence ID" value="NZ_BJUN01000006.1"/>
</dbReference>
<dbReference type="OrthoDB" id="9762054at2"/>
<dbReference type="GO" id="GO:0006097">
    <property type="term" value="P:glyoxylate cycle"/>
    <property type="evidence" value="ECO:0007669"/>
    <property type="project" value="UniProtKB-UniRule"/>
</dbReference>
<evidence type="ECO:0000256" key="13">
    <source>
        <dbReference type="RuleBase" id="RU003572"/>
    </source>
</evidence>
<organism evidence="18 19">
    <name type="scientific">Marinococcus halophilus</name>
    <dbReference type="NCBI Taxonomy" id="1371"/>
    <lineage>
        <taxon>Bacteria</taxon>
        <taxon>Bacillati</taxon>
        <taxon>Bacillota</taxon>
        <taxon>Bacilli</taxon>
        <taxon>Bacillales</taxon>
        <taxon>Bacillaceae</taxon>
        <taxon>Marinococcus</taxon>
    </lineage>
</organism>
<comment type="similarity">
    <text evidence="10 13">Belongs to the malate synthase family. GlcB subfamily.</text>
</comment>
<keyword evidence="3 10" id="KW-0963">Cytoplasm</keyword>
<comment type="function">
    <text evidence="10">Involved in the glycolate utilization. Catalyzes the condensation and subsequent hydrolysis of acetyl-coenzyme A (acetyl-CoA) and glyoxylate to form malate and CoA.</text>
</comment>
<comment type="caution">
    <text evidence="10">Lacks conserved residue(s) required for the propagation of feature annotation.</text>
</comment>
<evidence type="ECO:0000256" key="4">
    <source>
        <dbReference type="ARBA" id="ARBA00022532"/>
    </source>
</evidence>
<dbReference type="GO" id="GO:0004474">
    <property type="term" value="F:malate synthase activity"/>
    <property type="evidence" value="ECO:0007669"/>
    <property type="project" value="UniProtKB-UniRule"/>
</dbReference>
<feature type="binding site" evidence="10">
    <location>
        <begin position="123"/>
        <end position="124"/>
    </location>
    <ligand>
        <name>acetyl-CoA</name>
        <dbReference type="ChEBI" id="CHEBI:57288"/>
    </ligand>
</feature>
<dbReference type="GO" id="GO:0000287">
    <property type="term" value="F:magnesium ion binding"/>
    <property type="evidence" value="ECO:0007669"/>
    <property type="project" value="TreeGrafter"/>
</dbReference>
<comment type="catalytic activity">
    <reaction evidence="9 10 13">
        <text>glyoxylate + acetyl-CoA + H2O = (S)-malate + CoA + H(+)</text>
        <dbReference type="Rhea" id="RHEA:18181"/>
        <dbReference type="ChEBI" id="CHEBI:15377"/>
        <dbReference type="ChEBI" id="CHEBI:15378"/>
        <dbReference type="ChEBI" id="CHEBI:15589"/>
        <dbReference type="ChEBI" id="CHEBI:36655"/>
        <dbReference type="ChEBI" id="CHEBI:57287"/>
        <dbReference type="ChEBI" id="CHEBI:57288"/>
        <dbReference type="EC" id="2.3.3.9"/>
    </reaction>
</comment>
<comment type="subcellular location">
    <subcellularLocation>
        <location evidence="10 13">Cytoplasm</location>
    </subcellularLocation>
</comment>
<dbReference type="EC" id="2.3.3.9" evidence="10 11"/>
<dbReference type="NCBIfam" id="NF002825">
    <property type="entry name" value="PRK02999.1"/>
    <property type="match status" value="1"/>
</dbReference>
<keyword evidence="4 10" id="KW-0816">Tricarboxylic acid cycle</keyword>
<keyword evidence="2 10" id="KW-0329">Glyoxylate bypass</keyword>
<dbReference type="GO" id="GO:0005829">
    <property type="term" value="C:cytosol"/>
    <property type="evidence" value="ECO:0007669"/>
    <property type="project" value="TreeGrafter"/>
</dbReference>
<dbReference type="Gene3D" id="1.20.1220.12">
    <property type="entry name" value="Malate synthase, domain III"/>
    <property type="match status" value="1"/>
</dbReference>
<dbReference type="UniPathway" id="UPA00703">
    <property type="reaction ID" value="UER00720"/>
</dbReference>
<evidence type="ECO:0000259" key="14">
    <source>
        <dbReference type="Pfam" id="PF01274"/>
    </source>
</evidence>
<evidence type="ECO:0000256" key="8">
    <source>
        <dbReference type="ARBA" id="ARBA00023097"/>
    </source>
</evidence>
<dbReference type="SUPFAM" id="SSF51645">
    <property type="entry name" value="Malate synthase G"/>
    <property type="match status" value="1"/>
</dbReference>
<comment type="subunit">
    <text evidence="10">Monomer.</text>
</comment>
<name>A0A510Y5C2_MARHA</name>
<evidence type="ECO:0000256" key="12">
    <source>
        <dbReference type="PIRSR" id="PIRSR601465-50"/>
    </source>
</evidence>
<feature type="binding site" evidence="10">
    <location>
        <position position="311"/>
    </location>
    <ligand>
        <name>acetyl-CoA</name>
        <dbReference type="ChEBI" id="CHEBI:57288"/>
    </ligand>
</feature>
<keyword evidence="6 10" id="KW-0479">Metal-binding</keyword>
<dbReference type="InterPro" id="IPR006253">
    <property type="entry name" value="Malate_synthG"/>
</dbReference>